<keyword evidence="3" id="KW-1185">Reference proteome</keyword>
<gene>
    <name evidence="2" type="ORF">H8S20_17715</name>
</gene>
<dbReference type="EMBL" id="JACOOO010000042">
    <property type="protein sequence ID" value="MBC5630693.1"/>
    <property type="molecule type" value="Genomic_DNA"/>
</dbReference>
<accession>A0ABR7DIP4</accession>
<feature type="transmembrane region" description="Helical" evidence="1">
    <location>
        <begin position="106"/>
        <end position="123"/>
    </location>
</feature>
<comment type="caution">
    <text evidence="2">The sequence shown here is derived from an EMBL/GenBank/DDBJ whole genome shotgun (WGS) entry which is preliminary data.</text>
</comment>
<evidence type="ECO:0000256" key="1">
    <source>
        <dbReference type="SAM" id="Phobius"/>
    </source>
</evidence>
<keyword evidence="1" id="KW-0472">Membrane</keyword>
<evidence type="ECO:0000313" key="3">
    <source>
        <dbReference type="Proteomes" id="UP000596929"/>
    </source>
</evidence>
<keyword evidence="1" id="KW-0812">Transmembrane</keyword>
<dbReference type="RefSeq" id="WP_186860948.1">
    <property type="nucleotide sequence ID" value="NZ_JACOOO010000042.1"/>
</dbReference>
<reference evidence="2 3" key="1">
    <citation type="submission" date="2020-08" db="EMBL/GenBank/DDBJ databases">
        <title>Genome public.</title>
        <authorList>
            <person name="Liu C."/>
            <person name="Sun Q."/>
        </authorList>
    </citation>
    <scope>NUCLEOTIDE SEQUENCE [LARGE SCALE GENOMIC DNA]</scope>
    <source>
        <strain evidence="2 3">NSJ-6</strain>
    </source>
</reference>
<feature type="transmembrane region" description="Helical" evidence="1">
    <location>
        <begin position="83"/>
        <end position="100"/>
    </location>
</feature>
<keyword evidence="1" id="KW-1133">Transmembrane helix</keyword>
<dbReference type="Proteomes" id="UP000596929">
    <property type="component" value="Unassembled WGS sequence"/>
</dbReference>
<feature type="transmembrane region" description="Helical" evidence="1">
    <location>
        <begin position="38"/>
        <end position="62"/>
    </location>
</feature>
<feature type="transmembrane region" description="Helical" evidence="1">
    <location>
        <begin position="179"/>
        <end position="205"/>
    </location>
</feature>
<feature type="transmembrane region" description="Helical" evidence="1">
    <location>
        <begin position="12"/>
        <end position="32"/>
    </location>
</feature>
<protein>
    <submittedName>
        <fullName evidence="2">Uncharacterized protein</fullName>
    </submittedName>
</protein>
<proteinExistence type="predicted"/>
<sequence>MWSEKRGIENFIFFAVFPIVINIATNFTYFISTDSYSILEIVNSCNVFTVFSVLICCLFNFLTRQRELSEEEKDELNKKMYGMKLLNIIFIGYIIFALLIVKNNSIFISSIIMYVAYINWYMFKSKSRTVTTLTETQKNWREFHNKASYEEGGFLWRIKPMLVPHVSVSFSERVRHINWFSIIFILLFTKDFTIQGIPMLIIILVFLISDIIYILDMFFGLYTETEGICTGIIMKERGKRSRRIYYEVYVTDFFNKREIKFKVDDYCGYNEGDGLKLIHGGLSKKVVEVKRI</sequence>
<organism evidence="2 3">
    <name type="scientific">Clostridium hominis</name>
    <dbReference type="NCBI Taxonomy" id="2763036"/>
    <lineage>
        <taxon>Bacteria</taxon>
        <taxon>Bacillati</taxon>
        <taxon>Bacillota</taxon>
        <taxon>Clostridia</taxon>
        <taxon>Eubacteriales</taxon>
        <taxon>Clostridiaceae</taxon>
        <taxon>Clostridium</taxon>
    </lineage>
</organism>
<evidence type="ECO:0000313" key="2">
    <source>
        <dbReference type="EMBL" id="MBC5630693.1"/>
    </source>
</evidence>
<name>A0ABR7DIP4_9CLOT</name>